<dbReference type="FunFam" id="1.10.630.10:FF:000047">
    <property type="entry name" value="Cytochrome P450 monooxygenase"/>
    <property type="match status" value="1"/>
</dbReference>
<evidence type="ECO:0000256" key="13">
    <source>
        <dbReference type="RuleBase" id="RU000461"/>
    </source>
</evidence>
<comment type="similarity">
    <text evidence="3 13">Belongs to the cytochrome P450 family.</text>
</comment>
<keyword evidence="16" id="KW-1185">Reference proteome</keyword>
<evidence type="ECO:0000256" key="2">
    <source>
        <dbReference type="ARBA" id="ARBA00004167"/>
    </source>
</evidence>
<comment type="caution">
    <text evidence="15">The sequence shown here is derived from an EMBL/GenBank/DDBJ whole genome shotgun (WGS) entry which is preliminary data.</text>
</comment>
<evidence type="ECO:0000256" key="14">
    <source>
        <dbReference type="SAM" id="Phobius"/>
    </source>
</evidence>
<dbReference type="AlphaFoldDB" id="A0A9W9C5C6"/>
<evidence type="ECO:0000256" key="9">
    <source>
        <dbReference type="ARBA" id="ARBA00023004"/>
    </source>
</evidence>
<dbReference type="Proteomes" id="UP001140513">
    <property type="component" value="Unassembled WGS sequence"/>
</dbReference>
<evidence type="ECO:0000256" key="5">
    <source>
        <dbReference type="ARBA" id="ARBA00022692"/>
    </source>
</evidence>
<evidence type="ECO:0000256" key="11">
    <source>
        <dbReference type="ARBA" id="ARBA00023136"/>
    </source>
</evidence>
<comment type="subcellular location">
    <subcellularLocation>
        <location evidence="2">Membrane</location>
        <topology evidence="2">Single-pass membrane protein</topology>
    </subcellularLocation>
</comment>
<proteinExistence type="inferred from homology"/>
<protein>
    <recommendedName>
        <fullName evidence="17">Cytochrome P450 monooxygenase-like protein</fullName>
    </recommendedName>
</protein>
<dbReference type="InterPro" id="IPR017972">
    <property type="entry name" value="Cyt_P450_CS"/>
</dbReference>
<evidence type="ECO:0000256" key="4">
    <source>
        <dbReference type="ARBA" id="ARBA00022617"/>
    </source>
</evidence>
<dbReference type="GO" id="GO:0004497">
    <property type="term" value="F:monooxygenase activity"/>
    <property type="evidence" value="ECO:0007669"/>
    <property type="project" value="UniProtKB-KW"/>
</dbReference>
<sequence length="519" mass="59041">MSTAILPNDFRLSSPAGIAVSFGAFLSIVAAYSVYKCIYNLYFHPLSHIPGPLWARATPIPYILGIRYGDMVPWIQKLHEKYGDVVRVAPNECSFISGETAWQDIYGFRTGRNKGGDTFQKDRYWYPVPYTGSPSMLIADDPNHSRMRKNLSHAFADRALRDQESLVQDLVDLLIQRLNERVAEGKEATDLMTWYNYTTFDIITDLTFGEPLYCLRDKGYHPWVQLVLGSLKAGGIMSMRRQYPLVAAYDRFLSMFNKNSAALLNARESFMKAVAEQVHQRLERETERPDFFTAVIKNQGIGNKALTKAEMVSNSTTLMIAGSETTATLLSGVTFLILRNPSVYEKLKSEIRSCFTSADQITFAAVEKLEYTIAVLQEALRYYPPVPTGFPRVAPKGGDTVSDRYIPEGTVVYVSQHATNHSPRNFVEPDAFVPERWLKDAPEKFRHDNHAVMNPFSFGPRNCLGKNLAYAEMRVILAKMLWHFDLELQPGMDDWLERHKLFMLWEKPALMVKLSPVVR</sequence>
<keyword evidence="8 13" id="KW-0560">Oxidoreductase</keyword>
<evidence type="ECO:0000256" key="3">
    <source>
        <dbReference type="ARBA" id="ARBA00010617"/>
    </source>
</evidence>
<dbReference type="InterPro" id="IPR002401">
    <property type="entry name" value="Cyt_P450_E_grp-I"/>
</dbReference>
<evidence type="ECO:0000256" key="8">
    <source>
        <dbReference type="ARBA" id="ARBA00023002"/>
    </source>
</evidence>
<dbReference type="OrthoDB" id="1470350at2759"/>
<accession>A0A9W9C5C6</accession>
<evidence type="ECO:0008006" key="17">
    <source>
        <dbReference type="Google" id="ProtNLM"/>
    </source>
</evidence>
<evidence type="ECO:0000256" key="12">
    <source>
        <dbReference type="PIRSR" id="PIRSR602401-1"/>
    </source>
</evidence>
<dbReference type="GO" id="GO:0005506">
    <property type="term" value="F:iron ion binding"/>
    <property type="evidence" value="ECO:0007669"/>
    <property type="project" value="InterPro"/>
</dbReference>
<keyword evidence="5 14" id="KW-0812">Transmembrane</keyword>
<dbReference type="SUPFAM" id="SSF48264">
    <property type="entry name" value="Cytochrome P450"/>
    <property type="match status" value="1"/>
</dbReference>
<keyword evidence="7 14" id="KW-1133">Transmembrane helix</keyword>
<evidence type="ECO:0000313" key="16">
    <source>
        <dbReference type="Proteomes" id="UP001140513"/>
    </source>
</evidence>
<keyword evidence="9 12" id="KW-0408">Iron</keyword>
<dbReference type="GO" id="GO:0016705">
    <property type="term" value="F:oxidoreductase activity, acting on paired donors, with incorporation or reduction of molecular oxygen"/>
    <property type="evidence" value="ECO:0007669"/>
    <property type="project" value="InterPro"/>
</dbReference>
<keyword evidence="10 13" id="KW-0503">Monooxygenase</keyword>
<keyword evidence="4 12" id="KW-0349">Heme</keyword>
<reference evidence="15" key="1">
    <citation type="submission" date="2022-10" db="EMBL/GenBank/DDBJ databases">
        <title>Tapping the CABI collections for fungal endophytes: first genome assemblies for Collariella, Neodidymelliopsis, Ascochyta clinopodiicola, Didymella pomorum, Didymosphaeria variabile, Neocosmospora piperis and Neocucurbitaria cava.</title>
        <authorList>
            <person name="Hill R."/>
        </authorList>
    </citation>
    <scope>NUCLEOTIDE SEQUENCE</scope>
    <source>
        <strain evidence="15">IMI 356815</strain>
    </source>
</reference>
<feature type="binding site" description="axial binding residue" evidence="12">
    <location>
        <position position="463"/>
    </location>
    <ligand>
        <name>heme</name>
        <dbReference type="ChEBI" id="CHEBI:30413"/>
    </ligand>
    <ligandPart>
        <name>Fe</name>
        <dbReference type="ChEBI" id="CHEBI:18248"/>
    </ligandPart>
</feature>
<comment type="cofactor">
    <cofactor evidence="1 12">
        <name>heme</name>
        <dbReference type="ChEBI" id="CHEBI:30413"/>
    </cofactor>
</comment>
<keyword evidence="11 14" id="KW-0472">Membrane</keyword>
<dbReference type="PRINTS" id="PR00463">
    <property type="entry name" value="EP450I"/>
</dbReference>
<dbReference type="GO" id="GO:0020037">
    <property type="term" value="F:heme binding"/>
    <property type="evidence" value="ECO:0007669"/>
    <property type="project" value="InterPro"/>
</dbReference>
<evidence type="ECO:0000256" key="10">
    <source>
        <dbReference type="ARBA" id="ARBA00023033"/>
    </source>
</evidence>
<dbReference type="RefSeq" id="XP_056066140.1">
    <property type="nucleotide sequence ID" value="XM_056219013.1"/>
</dbReference>
<evidence type="ECO:0000256" key="1">
    <source>
        <dbReference type="ARBA" id="ARBA00001971"/>
    </source>
</evidence>
<dbReference type="GO" id="GO:0016020">
    <property type="term" value="C:membrane"/>
    <property type="evidence" value="ECO:0007669"/>
    <property type="project" value="UniProtKB-SubCell"/>
</dbReference>
<name>A0A9W9C5C6_9PLEO</name>
<dbReference type="CDD" id="cd11058">
    <property type="entry name" value="CYP60B-like"/>
    <property type="match status" value="1"/>
</dbReference>
<feature type="transmembrane region" description="Helical" evidence="14">
    <location>
        <begin position="12"/>
        <end position="35"/>
    </location>
</feature>
<gene>
    <name evidence="15" type="ORF">N0V89_010269</name>
</gene>
<evidence type="ECO:0000256" key="7">
    <source>
        <dbReference type="ARBA" id="ARBA00022989"/>
    </source>
</evidence>
<dbReference type="PRINTS" id="PR00385">
    <property type="entry name" value="P450"/>
</dbReference>
<dbReference type="EMBL" id="JAPEUX010000008">
    <property type="protein sequence ID" value="KAJ4346340.1"/>
    <property type="molecule type" value="Genomic_DNA"/>
</dbReference>
<dbReference type="Gene3D" id="1.10.630.10">
    <property type="entry name" value="Cytochrome P450"/>
    <property type="match status" value="1"/>
</dbReference>
<dbReference type="InterPro" id="IPR001128">
    <property type="entry name" value="Cyt_P450"/>
</dbReference>
<dbReference type="Pfam" id="PF00067">
    <property type="entry name" value="p450"/>
    <property type="match status" value="1"/>
</dbReference>
<dbReference type="InterPro" id="IPR050121">
    <property type="entry name" value="Cytochrome_P450_monoxygenase"/>
</dbReference>
<dbReference type="GeneID" id="80913799"/>
<dbReference type="PANTHER" id="PTHR24305">
    <property type="entry name" value="CYTOCHROME P450"/>
    <property type="match status" value="1"/>
</dbReference>
<keyword evidence="6 12" id="KW-0479">Metal-binding</keyword>
<dbReference type="GO" id="GO:0009403">
    <property type="term" value="P:toxin biosynthetic process"/>
    <property type="evidence" value="ECO:0007669"/>
    <property type="project" value="UniProtKB-ARBA"/>
</dbReference>
<dbReference type="PROSITE" id="PS00086">
    <property type="entry name" value="CYTOCHROME_P450"/>
    <property type="match status" value="1"/>
</dbReference>
<organism evidence="15 16">
    <name type="scientific">Didymosphaeria variabile</name>
    <dbReference type="NCBI Taxonomy" id="1932322"/>
    <lineage>
        <taxon>Eukaryota</taxon>
        <taxon>Fungi</taxon>
        <taxon>Dikarya</taxon>
        <taxon>Ascomycota</taxon>
        <taxon>Pezizomycotina</taxon>
        <taxon>Dothideomycetes</taxon>
        <taxon>Pleosporomycetidae</taxon>
        <taxon>Pleosporales</taxon>
        <taxon>Massarineae</taxon>
        <taxon>Didymosphaeriaceae</taxon>
        <taxon>Didymosphaeria</taxon>
    </lineage>
</organism>
<dbReference type="PANTHER" id="PTHR24305:SF210">
    <property type="entry name" value="CYTOCHROME P450 MONOOXYGENASE ASQL-RELATED"/>
    <property type="match status" value="1"/>
</dbReference>
<evidence type="ECO:0000256" key="6">
    <source>
        <dbReference type="ARBA" id="ARBA00022723"/>
    </source>
</evidence>
<evidence type="ECO:0000313" key="15">
    <source>
        <dbReference type="EMBL" id="KAJ4346340.1"/>
    </source>
</evidence>
<dbReference type="InterPro" id="IPR036396">
    <property type="entry name" value="Cyt_P450_sf"/>
</dbReference>